<name>A0A2N5UGZ8_9BASI</name>
<dbReference type="Proteomes" id="UP000235388">
    <property type="component" value="Unassembled WGS sequence"/>
</dbReference>
<evidence type="ECO:0000256" key="2">
    <source>
        <dbReference type="ARBA" id="ARBA00009836"/>
    </source>
</evidence>
<comment type="catalytic activity">
    <reaction evidence="6">
        <text>2'-phospho-[ligated tRNA] + NAD(+) = mature tRNA + ADP-alpha-D-ribose 1'',2''-cyclic phosphate + nicotinamide</text>
        <dbReference type="Rhea" id="RHEA:23324"/>
        <dbReference type="Rhea" id="RHEA-COMP:11106"/>
        <dbReference type="Rhea" id="RHEA-COMP:11107"/>
        <dbReference type="ChEBI" id="CHEBI:17154"/>
        <dbReference type="ChEBI" id="CHEBI:57540"/>
        <dbReference type="ChEBI" id="CHEBI:76596"/>
        <dbReference type="ChEBI" id="CHEBI:82883"/>
        <dbReference type="ChEBI" id="CHEBI:85027"/>
        <dbReference type="EC" id="2.7.1.160"/>
    </reaction>
</comment>
<comment type="function">
    <text evidence="1">Catalyzes the last step of tRNA splicing, the transfer of the splice junction 2'-phosphate from ligated tRNA to NAD to produce ADP-ribose 1''-2'' cyclic phosphate.</text>
</comment>
<dbReference type="PANTHER" id="PTHR12684:SF2">
    <property type="entry name" value="TRNA 2'-PHOSPHOTRANSFERASE 1"/>
    <property type="match status" value="1"/>
</dbReference>
<dbReference type="Gene3D" id="1.10.10.970">
    <property type="entry name" value="RNA 2'-phosphotransferase, Tpt1/KptA family, N-terminal domain"/>
    <property type="match status" value="1"/>
</dbReference>
<evidence type="ECO:0000313" key="11">
    <source>
        <dbReference type="Proteomes" id="UP000235392"/>
    </source>
</evidence>
<dbReference type="EC" id="2.7.1.160" evidence="3"/>
<evidence type="ECO:0000256" key="5">
    <source>
        <dbReference type="ARBA" id="ARBA00023027"/>
    </source>
</evidence>
<dbReference type="Gene3D" id="3.20.170.30">
    <property type="match status" value="1"/>
</dbReference>
<evidence type="ECO:0000256" key="6">
    <source>
        <dbReference type="ARBA" id="ARBA00047949"/>
    </source>
</evidence>
<dbReference type="EMBL" id="PGCJ01000171">
    <property type="protein sequence ID" value="PLW41234.1"/>
    <property type="molecule type" value="Genomic_DNA"/>
</dbReference>
<organism evidence="8 11">
    <name type="scientific">Puccinia coronata f. sp. avenae</name>
    <dbReference type="NCBI Taxonomy" id="200324"/>
    <lineage>
        <taxon>Eukaryota</taxon>
        <taxon>Fungi</taxon>
        <taxon>Dikarya</taxon>
        <taxon>Basidiomycota</taxon>
        <taxon>Pucciniomycotina</taxon>
        <taxon>Pucciniomycetes</taxon>
        <taxon>Pucciniales</taxon>
        <taxon>Pucciniaceae</taxon>
        <taxon>Puccinia</taxon>
    </lineage>
</organism>
<dbReference type="InterPro" id="IPR002745">
    <property type="entry name" value="Ptrans_KptA/Tpt1"/>
</dbReference>
<dbReference type="EMBL" id="PGCI01000151">
    <property type="protein sequence ID" value="PLW36967.1"/>
    <property type="molecule type" value="Genomic_DNA"/>
</dbReference>
<dbReference type="Proteomes" id="UP000235392">
    <property type="component" value="Unassembled WGS sequence"/>
</dbReference>
<evidence type="ECO:0000313" key="9">
    <source>
        <dbReference type="EMBL" id="PLW41234.1"/>
    </source>
</evidence>
<dbReference type="InterPro" id="IPR042080">
    <property type="entry name" value="RNA_2'-PTrans_N"/>
</dbReference>
<dbReference type="PANTHER" id="PTHR12684">
    <property type="entry name" value="PUTATIVE PHOSPHOTRANSFERASE"/>
    <property type="match status" value="1"/>
</dbReference>
<dbReference type="GO" id="GO:0000215">
    <property type="term" value="F:tRNA 2'-phosphotransferase activity"/>
    <property type="evidence" value="ECO:0007669"/>
    <property type="project" value="UniProtKB-EC"/>
</dbReference>
<dbReference type="InterPro" id="IPR042081">
    <property type="entry name" value="RNA_2'-PTrans_C"/>
</dbReference>
<proteinExistence type="inferred from homology"/>
<keyword evidence="4" id="KW-0808">Transferase</keyword>
<dbReference type="Pfam" id="PF01885">
    <property type="entry name" value="PTS_2-RNA"/>
    <property type="match status" value="1"/>
</dbReference>
<evidence type="ECO:0000256" key="3">
    <source>
        <dbReference type="ARBA" id="ARBA00012007"/>
    </source>
</evidence>
<evidence type="ECO:0000256" key="7">
    <source>
        <dbReference type="SAM" id="MobiDB-lite"/>
    </source>
</evidence>
<accession>A0A2N5UGZ8</accession>
<evidence type="ECO:0000256" key="4">
    <source>
        <dbReference type="ARBA" id="ARBA00022679"/>
    </source>
</evidence>
<keyword evidence="5" id="KW-0520">NAD</keyword>
<evidence type="ECO:0000313" key="10">
    <source>
        <dbReference type="Proteomes" id="UP000235388"/>
    </source>
</evidence>
<dbReference type="OrthoDB" id="419694at2759"/>
<evidence type="ECO:0000313" key="8">
    <source>
        <dbReference type="EMBL" id="PLW36967.1"/>
    </source>
</evidence>
<comment type="caution">
    <text evidence="8">The sequence shown here is derived from an EMBL/GenBank/DDBJ whole genome shotgun (WGS) entry which is preliminary data.</text>
</comment>
<gene>
    <name evidence="9" type="ORF">PCANC_06775</name>
    <name evidence="8" type="ORF">PCASD_06634</name>
</gene>
<evidence type="ECO:0000256" key="1">
    <source>
        <dbReference type="ARBA" id="ARBA00003343"/>
    </source>
</evidence>
<protein>
    <recommendedName>
        <fullName evidence="3">2'-phosphotransferase</fullName>
        <ecNumber evidence="3">2.7.1.160</ecNumber>
    </recommendedName>
</protein>
<reference evidence="10 11" key="1">
    <citation type="submission" date="2017-11" db="EMBL/GenBank/DDBJ databases">
        <title>De novo assembly and phasing of dikaryotic genomes from two isolates of Puccinia coronata f. sp. avenae, the causal agent of oat crown rust.</title>
        <authorList>
            <person name="Miller M.E."/>
            <person name="Zhang Y."/>
            <person name="Omidvar V."/>
            <person name="Sperschneider J."/>
            <person name="Schwessinger B."/>
            <person name="Raley C."/>
            <person name="Palmer J.M."/>
            <person name="Garnica D."/>
            <person name="Upadhyaya N."/>
            <person name="Rathjen J."/>
            <person name="Taylor J.M."/>
            <person name="Park R.F."/>
            <person name="Dodds P.N."/>
            <person name="Hirsch C.D."/>
            <person name="Kianian S.F."/>
            <person name="Figueroa M."/>
        </authorList>
    </citation>
    <scope>NUCLEOTIDE SEQUENCE [LARGE SCALE GENOMIC DNA]</scope>
    <source>
        <strain evidence="9">12NC29</strain>
        <strain evidence="8">12SD80</strain>
    </source>
</reference>
<dbReference type="STRING" id="200324.A0A2N5UGZ8"/>
<feature type="region of interest" description="Disordered" evidence="7">
    <location>
        <begin position="45"/>
        <end position="123"/>
    </location>
</feature>
<comment type="similarity">
    <text evidence="2">Belongs to the KptA/TPT1 family.</text>
</comment>
<dbReference type="AlphaFoldDB" id="A0A2N5UGZ8"/>
<dbReference type="GO" id="GO:0006388">
    <property type="term" value="P:tRNA splicing, via endonucleolytic cleavage and ligation"/>
    <property type="evidence" value="ECO:0007669"/>
    <property type="project" value="TreeGrafter"/>
</dbReference>
<keyword evidence="10" id="KW-1185">Reference proteome</keyword>
<dbReference type="SUPFAM" id="SSF56399">
    <property type="entry name" value="ADP-ribosylation"/>
    <property type="match status" value="1"/>
</dbReference>
<sequence>MIKPANCPIDSCAEGFKFQGAELAKALECNPRCELRVSGRGFLRSAAKSGREGTSGAGSAGRWCAQNKPLMNDLDTDKPPMAASEDGGATEPTNLPSAAEAKADGPKSSKPKKSRGRTADSPDVTLSKTLSYILRHGALKENLKIRPDGCVRLDDLLKRPKLKNSTIEDIARVVASNEKQRFTIIEEEQVDGTIVKFIRANQGHSLRVQRPDLKAVTDPSEIPKAVHGTFPKAWEAIAREGLKPMSRMHIHFAKGLIGEEGVVSGMRPDCEIFIYLDVEKCFQDKIEFFISSNGVILSEGLPDSQRIPPIYFKEVVHKSGAILYPLSKTN</sequence>